<protein>
    <recommendedName>
        <fullName evidence="10">MPN domain-containing protein</fullName>
    </recommendedName>
</protein>
<comment type="cofactor">
    <cofactor evidence="1">
        <name>Zn(2+)</name>
        <dbReference type="ChEBI" id="CHEBI:29105"/>
    </cofactor>
</comment>
<evidence type="ECO:0000256" key="1">
    <source>
        <dbReference type="ARBA" id="ARBA00001947"/>
    </source>
</evidence>
<feature type="domain" description="MPN" evidence="10">
    <location>
        <begin position="332"/>
        <end position="462"/>
    </location>
</feature>
<name>A0A8T2UIZ4_CERRI</name>
<keyword evidence="6" id="KW-0378">Hydrolase</keyword>
<dbReference type="SUPFAM" id="SSF102712">
    <property type="entry name" value="JAB1/MPN domain"/>
    <property type="match status" value="1"/>
</dbReference>
<sequence length="506" mass="56642">MRGPLQGRSGSSTISIAANTSKVEVDNRFPLSHYYRTAGNLFKQANVYREEKNIVELYVMLLRFCRLVGETIPEHRDYPIYSTKLKTEYRKRLGHAITELEKLKPIAVKEIESLNSSYTSTSVYESSGREHNENSRREHNEWPSVSNFEDSEASNGQVAGQGSRMVQSKQPYRLEDHLSSLSFNIPPPKSETLSRHSYFGHCGLQSPSTIPYLQAKVQYPSCIDASASNIPSLMQDSIEAPHVVEDSSLKAALDQLGALGRNIQDKQQAASQPRLINQPFPPPAVARVQTLTAPVLSYDHIPPPRVADPFPGLASSSNIANPKNKAEGPKKLYISTKMMDDFLRAVMDNTKKNLETCGVLAGLLRNASFYVTALIIPKQQSTSDSCQTVNEEEIFNWQDERNLFQLGWIHTHPKQSCFMSSIDLHTHYSYQVMLPEAIAIVMAPTDTTRTSGIFRLSDPGGIKTIQNCQRRGFHPHEQPLDGSSIYEHCSHVLMSSSLTYQVADLR</sequence>
<gene>
    <name evidence="11" type="ORF">KP509_05G004000</name>
</gene>
<accession>A0A8T2UIZ4</accession>
<dbReference type="OrthoDB" id="3640at2759"/>
<evidence type="ECO:0000256" key="9">
    <source>
        <dbReference type="SAM" id="MobiDB-lite"/>
    </source>
</evidence>
<comment type="similarity">
    <text evidence="2">Belongs to the peptidase M67C family.</text>
</comment>
<evidence type="ECO:0000259" key="10">
    <source>
        <dbReference type="PROSITE" id="PS50249"/>
    </source>
</evidence>
<evidence type="ECO:0000313" key="11">
    <source>
        <dbReference type="EMBL" id="KAH7436131.1"/>
    </source>
</evidence>
<dbReference type="GO" id="GO:0070536">
    <property type="term" value="P:protein K63-linked deubiquitination"/>
    <property type="evidence" value="ECO:0007669"/>
    <property type="project" value="InterPro"/>
</dbReference>
<dbReference type="SMART" id="SM00232">
    <property type="entry name" value="JAB_MPN"/>
    <property type="match status" value="1"/>
</dbReference>
<dbReference type="Proteomes" id="UP000825935">
    <property type="component" value="Chromosome 5"/>
</dbReference>
<dbReference type="OMA" id="SETIPHH"/>
<dbReference type="EMBL" id="CM035410">
    <property type="protein sequence ID" value="KAH7436131.1"/>
    <property type="molecule type" value="Genomic_DNA"/>
</dbReference>
<dbReference type="InterPro" id="IPR015063">
    <property type="entry name" value="USP8_dimer"/>
</dbReference>
<dbReference type="Gene3D" id="1.20.58.80">
    <property type="entry name" value="Phosphotransferase system, lactose/cellobiose-type IIA subunit"/>
    <property type="match status" value="1"/>
</dbReference>
<keyword evidence="3" id="KW-0645">Protease</keyword>
<dbReference type="PANTHER" id="PTHR12947">
    <property type="entry name" value="AMSH-LIKE PROTEASE"/>
    <property type="match status" value="1"/>
</dbReference>
<dbReference type="GO" id="GO:0140492">
    <property type="term" value="F:metal-dependent deubiquitinase activity"/>
    <property type="evidence" value="ECO:0007669"/>
    <property type="project" value="InterPro"/>
</dbReference>
<comment type="caution">
    <text evidence="11">The sequence shown here is derived from an EMBL/GenBank/DDBJ whole genome shotgun (WGS) entry which is preliminary data.</text>
</comment>
<proteinExistence type="inferred from homology"/>
<evidence type="ECO:0000256" key="7">
    <source>
        <dbReference type="ARBA" id="ARBA00022833"/>
    </source>
</evidence>
<dbReference type="InterPro" id="IPR037518">
    <property type="entry name" value="MPN"/>
</dbReference>
<keyword evidence="8" id="KW-0482">Metalloprotease</keyword>
<feature type="region of interest" description="Disordered" evidence="9">
    <location>
        <begin position="119"/>
        <end position="163"/>
    </location>
</feature>
<evidence type="ECO:0000256" key="4">
    <source>
        <dbReference type="ARBA" id="ARBA00022723"/>
    </source>
</evidence>
<evidence type="ECO:0000256" key="8">
    <source>
        <dbReference type="ARBA" id="ARBA00023049"/>
    </source>
</evidence>
<dbReference type="AlphaFoldDB" id="A0A8T2UIZ4"/>
<feature type="compositionally biased region" description="Basic and acidic residues" evidence="9">
    <location>
        <begin position="127"/>
        <end position="141"/>
    </location>
</feature>
<evidence type="ECO:0000256" key="2">
    <source>
        <dbReference type="ARBA" id="ARBA00010981"/>
    </source>
</evidence>
<dbReference type="GO" id="GO:0016020">
    <property type="term" value="C:membrane"/>
    <property type="evidence" value="ECO:0007669"/>
    <property type="project" value="TreeGrafter"/>
</dbReference>
<dbReference type="SUPFAM" id="SSF140856">
    <property type="entry name" value="USP8 N-terminal domain-like"/>
    <property type="match status" value="1"/>
</dbReference>
<dbReference type="GO" id="GO:0046872">
    <property type="term" value="F:metal ion binding"/>
    <property type="evidence" value="ECO:0007669"/>
    <property type="project" value="UniProtKB-KW"/>
</dbReference>
<evidence type="ECO:0000256" key="3">
    <source>
        <dbReference type="ARBA" id="ARBA00022670"/>
    </source>
</evidence>
<keyword evidence="4" id="KW-0479">Metal-binding</keyword>
<dbReference type="Pfam" id="PF01398">
    <property type="entry name" value="JAB"/>
    <property type="match status" value="1"/>
</dbReference>
<keyword evidence="7" id="KW-0862">Zinc</keyword>
<dbReference type="GO" id="GO:0006508">
    <property type="term" value="P:proteolysis"/>
    <property type="evidence" value="ECO:0007669"/>
    <property type="project" value="UniProtKB-KW"/>
</dbReference>
<dbReference type="FunFam" id="3.40.140.10:FF:000033">
    <property type="entry name" value="AMSH-like protease sst2"/>
    <property type="match status" value="1"/>
</dbReference>
<dbReference type="GO" id="GO:0005768">
    <property type="term" value="C:endosome"/>
    <property type="evidence" value="ECO:0007669"/>
    <property type="project" value="TreeGrafter"/>
</dbReference>
<dbReference type="Pfam" id="PF08969">
    <property type="entry name" value="USP8_dimer"/>
    <property type="match status" value="1"/>
</dbReference>
<dbReference type="PANTHER" id="PTHR12947:SF13">
    <property type="entry name" value="FI19924P1"/>
    <property type="match status" value="1"/>
</dbReference>
<organism evidence="11 12">
    <name type="scientific">Ceratopteris richardii</name>
    <name type="common">Triangle waterfern</name>
    <dbReference type="NCBI Taxonomy" id="49495"/>
    <lineage>
        <taxon>Eukaryota</taxon>
        <taxon>Viridiplantae</taxon>
        <taxon>Streptophyta</taxon>
        <taxon>Embryophyta</taxon>
        <taxon>Tracheophyta</taxon>
        <taxon>Polypodiopsida</taxon>
        <taxon>Polypodiidae</taxon>
        <taxon>Polypodiales</taxon>
        <taxon>Pteridineae</taxon>
        <taxon>Pteridaceae</taxon>
        <taxon>Parkerioideae</taxon>
        <taxon>Ceratopteris</taxon>
    </lineage>
</organism>
<dbReference type="InterPro" id="IPR000555">
    <property type="entry name" value="JAMM/MPN+_dom"/>
</dbReference>
<reference evidence="11" key="1">
    <citation type="submission" date="2021-08" db="EMBL/GenBank/DDBJ databases">
        <title>WGS assembly of Ceratopteris richardii.</title>
        <authorList>
            <person name="Marchant D.B."/>
            <person name="Chen G."/>
            <person name="Jenkins J."/>
            <person name="Shu S."/>
            <person name="Leebens-Mack J."/>
            <person name="Grimwood J."/>
            <person name="Schmutz J."/>
            <person name="Soltis P."/>
            <person name="Soltis D."/>
            <person name="Chen Z.-H."/>
        </authorList>
    </citation>
    <scope>NUCLEOTIDE SEQUENCE</scope>
    <source>
        <strain evidence="11">Whitten #5841</strain>
        <tissue evidence="11">Leaf</tissue>
    </source>
</reference>
<evidence type="ECO:0000256" key="6">
    <source>
        <dbReference type="ARBA" id="ARBA00022801"/>
    </source>
</evidence>
<keyword evidence="12" id="KW-1185">Reference proteome</keyword>
<dbReference type="Gene3D" id="3.40.140.10">
    <property type="entry name" value="Cytidine Deaminase, domain 2"/>
    <property type="match status" value="1"/>
</dbReference>
<dbReference type="CDD" id="cd08066">
    <property type="entry name" value="MPN_AMSH_like"/>
    <property type="match status" value="1"/>
</dbReference>
<feature type="compositionally biased region" description="Polar residues" evidence="9">
    <location>
        <begin position="143"/>
        <end position="163"/>
    </location>
</feature>
<dbReference type="PROSITE" id="PS50249">
    <property type="entry name" value="MPN"/>
    <property type="match status" value="1"/>
</dbReference>
<keyword evidence="5" id="KW-0833">Ubl conjugation pathway</keyword>
<dbReference type="GO" id="GO:0061578">
    <property type="term" value="F:K63-linked deubiquitinase activity"/>
    <property type="evidence" value="ECO:0007669"/>
    <property type="project" value="InterPro"/>
</dbReference>
<evidence type="ECO:0000256" key="5">
    <source>
        <dbReference type="ARBA" id="ARBA00022786"/>
    </source>
</evidence>
<evidence type="ECO:0000313" key="12">
    <source>
        <dbReference type="Proteomes" id="UP000825935"/>
    </source>
</evidence>
<dbReference type="InterPro" id="IPR044098">
    <property type="entry name" value="STAMBP/STALP-like_MPN"/>
</dbReference>